<dbReference type="AlphaFoldDB" id="A0A443NSU1"/>
<comment type="caution">
    <text evidence="2">The sequence shown here is derived from an EMBL/GenBank/DDBJ whole genome shotgun (WGS) entry which is preliminary data.</text>
</comment>
<keyword evidence="3" id="KW-1185">Reference proteome</keyword>
<protein>
    <submittedName>
        <fullName evidence="2">Uncharacterized protein</fullName>
    </submittedName>
</protein>
<gene>
    <name evidence="2" type="ORF">CKAN_01027300</name>
</gene>
<name>A0A443NSU1_9MAGN</name>
<accession>A0A443NSU1</accession>
<dbReference type="EMBL" id="QPKB01000004">
    <property type="protein sequence ID" value="RWR81583.1"/>
    <property type="molecule type" value="Genomic_DNA"/>
</dbReference>
<feature type="region of interest" description="Disordered" evidence="1">
    <location>
        <begin position="100"/>
        <end position="141"/>
    </location>
</feature>
<organism evidence="2 3">
    <name type="scientific">Cinnamomum micranthum f. kanehirae</name>
    <dbReference type="NCBI Taxonomy" id="337451"/>
    <lineage>
        <taxon>Eukaryota</taxon>
        <taxon>Viridiplantae</taxon>
        <taxon>Streptophyta</taxon>
        <taxon>Embryophyta</taxon>
        <taxon>Tracheophyta</taxon>
        <taxon>Spermatophyta</taxon>
        <taxon>Magnoliopsida</taxon>
        <taxon>Magnoliidae</taxon>
        <taxon>Laurales</taxon>
        <taxon>Lauraceae</taxon>
        <taxon>Cinnamomum</taxon>
    </lineage>
</organism>
<evidence type="ECO:0000313" key="3">
    <source>
        <dbReference type="Proteomes" id="UP000283530"/>
    </source>
</evidence>
<proteinExistence type="predicted"/>
<evidence type="ECO:0000313" key="2">
    <source>
        <dbReference type="EMBL" id="RWR81583.1"/>
    </source>
</evidence>
<evidence type="ECO:0000256" key="1">
    <source>
        <dbReference type="SAM" id="MobiDB-lite"/>
    </source>
</evidence>
<reference evidence="2 3" key="1">
    <citation type="journal article" date="2019" name="Nat. Plants">
        <title>Stout camphor tree genome fills gaps in understanding of flowering plant genome evolution.</title>
        <authorList>
            <person name="Chaw S.M."/>
            <person name="Liu Y.C."/>
            <person name="Wu Y.W."/>
            <person name="Wang H.Y."/>
            <person name="Lin C.I."/>
            <person name="Wu C.S."/>
            <person name="Ke H.M."/>
            <person name="Chang L.Y."/>
            <person name="Hsu C.Y."/>
            <person name="Yang H.T."/>
            <person name="Sudianto E."/>
            <person name="Hsu M.H."/>
            <person name="Wu K.P."/>
            <person name="Wang L.N."/>
            <person name="Leebens-Mack J.H."/>
            <person name="Tsai I.J."/>
        </authorList>
    </citation>
    <scope>NUCLEOTIDE SEQUENCE [LARGE SCALE GENOMIC DNA]</scope>
    <source>
        <strain evidence="3">cv. Chaw 1501</strain>
        <tissue evidence="2">Young leaves</tissue>
    </source>
</reference>
<sequence length="141" mass="15580">MRWSWPRWCFIELRPNRLQVVAGKPGRGRRSDATAELICAGGMTEVVLAELAILVSAWRINTGAEMQLVFFNRQNPIRSSPSISISPNANKSFDVPSLISNRTTFDSSSPSDPPPLPPPPPDRFGIVDRNGRCRTNSMSAD</sequence>
<feature type="compositionally biased region" description="Pro residues" evidence="1">
    <location>
        <begin position="111"/>
        <end position="122"/>
    </location>
</feature>
<dbReference type="Proteomes" id="UP000283530">
    <property type="component" value="Unassembled WGS sequence"/>
</dbReference>